<dbReference type="AlphaFoldDB" id="A0A8J5NAQ0"/>
<comment type="caution">
    <text evidence="1">The sequence shown here is derived from an EMBL/GenBank/DDBJ whole genome shotgun (WGS) entry which is preliminary data.</text>
</comment>
<evidence type="ECO:0000313" key="1">
    <source>
        <dbReference type="EMBL" id="KAG7175969.1"/>
    </source>
</evidence>
<name>A0A8J5NAQ0_HOMAM</name>
<gene>
    <name evidence="1" type="ORF">Hamer_G016914</name>
</gene>
<dbReference type="EMBL" id="JAHLQT010004419">
    <property type="protein sequence ID" value="KAG7175969.1"/>
    <property type="molecule type" value="Genomic_DNA"/>
</dbReference>
<reference evidence="1" key="1">
    <citation type="journal article" date="2021" name="Sci. Adv.">
        <title>The American lobster genome reveals insights on longevity, neural, and immune adaptations.</title>
        <authorList>
            <person name="Polinski J.M."/>
            <person name="Zimin A.V."/>
            <person name="Clark K.F."/>
            <person name="Kohn A.B."/>
            <person name="Sadowski N."/>
            <person name="Timp W."/>
            <person name="Ptitsyn A."/>
            <person name="Khanna P."/>
            <person name="Romanova D.Y."/>
            <person name="Williams P."/>
            <person name="Greenwood S.J."/>
            <person name="Moroz L.L."/>
            <person name="Walt D.R."/>
            <person name="Bodnar A.G."/>
        </authorList>
    </citation>
    <scope>NUCLEOTIDE SEQUENCE</scope>
    <source>
        <strain evidence="1">GMGI-L3</strain>
    </source>
</reference>
<protein>
    <submittedName>
        <fullName evidence="1">Uncharacterized protein</fullName>
    </submittedName>
</protein>
<organism evidence="1 2">
    <name type="scientific">Homarus americanus</name>
    <name type="common">American lobster</name>
    <dbReference type="NCBI Taxonomy" id="6706"/>
    <lineage>
        <taxon>Eukaryota</taxon>
        <taxon>Metazoa</taxon>
        <taxon>Ecdysozoa</taxon>
        <taxon>Arthropoda</taxon>
        <taxon>Crustacea</taxon>
        <taxon>Multicrustacea</taxon>
        <taxon>Malacostraca</taxon>
        <taxon>Eumalacostraca</taxon>
        <taxon>Eucarida</taxon>
        <taxon>Decapoda</taxon>
        <taxon>Pleocyemata</taxon>
        <taxon>Astacidea</taxon>
        <taxon>Nephropoidea</taxon>
        <taxon>Nephropidae</taxon>
        <taxon>Homarus</taxon>
    </lineage>
</organism>
<accession>A0A8J5NAQ0</accession>
<sequence length="165" mass="19678">MGTRDAQPSPSAHFLQQVMAESQTDWEVCGERRRRARRVAEVLAAKEEEYRGALHHRRCRLRALLEGEAARLHDELKKKFSNLQEQQLADRVEAAAVAQEKLEEERLRRVHQADDQRRRQQCHQYREAYSREMQRYLNESRPHEITLKNHMRRLYGVDVSRPKKP</sequence>
<dbReference type="Proteomes" id="UP000747542">
    <property type="component" value="Unassembled WGS sequence"/>
</dbReference>
<evidence type="ECO:0000313" key="2">
    <source>
        <dbReference type="Proteomes" id="UP000747542"/>
    </source>
</evidence>
<proteinExistence type="predicted"/>
<dbReference type="OrthoDB" id="6374756at2759"/>
<keyword evidence="2" id="KW-1185">Reference proteome</keyword>